<evidence type="ECO:0000256" key="2">
    <source>
        <dbReference type="SAM" id="SignalP"/>
    </source>
</evidence>
<feature type="signal peptide" evidence="2">
    <location>
        <begin position="1"/>
        <end position="21"/>
    </location>
</feature>
<dbReference type="EnsemblPlants" id="MELO3C030370.2.1">
    <property type="protein sequence ID" value="MELO3C030370.2.1"/>
    <property type="gene ID" value="MELO3C030370.2"/>
</dbReference>
<name>A0A9I9E8R9_CUCME</name>
<feature type="chain" id="PRO_5039891282" evidence="2">
    <location>
        <begin position="22"/>
        <end position="129"/>
    </location>
</feature>
<protein>
    <submittedName>
        <fullName evidence="3">Uncharacterized protein</fullName>
    </submittedName>
</protein>
<sequence length="129" mass="14681">MASLKLSSIVFFILCIHSLKSAGVLTTFSGGGQYNNPSSLDDSRYGFKVNEHAKYNNDYYWGWVGGRGSTTGYGYGYGVPEYKTRKCKRDSYDNHRSNYKSEGEYKHPNFRSENQGDNSSRRRSSVKRS</sequence>
<evidence type="ECO:0000256" key="1">
    <source>
        <dbReference type="SAM" id="MobiDB-lite"/>
    </source>
</evidence>
<organism evidence="3">
    <name type="scientific">Cucumis melo</name>
    <name type="common">Muskmelon</name>
    <dbReference type="NCBI Taxonomy" id="3656"/>
    <lineage>
        <taxon>Eukaryota</taxon>
        <taxon>Viridiplantae</taxon>
        <taxon>Streptophyta</taxon>
        <taxon>Embryophyta</taxon>
        <taxon>Tracheophyta</taxon>
        <taxon>Spermatophyta</taxon>
        <taxon>Magnoliopsida</taxon>
        <taxon>eudicotyledons</taxon>
        <taxon>Gunneridae</taxon>
        <taxon>Pentapetalae</taxon>
        <taxon>rosids</taxon>
        <taxon>fabids</taxon>
        <taxon>Cucurbitales</taxon>
        <taxon>Cucurbitaceae</taxon>
        <taxon>Benincaseae</taxon>
        <taxon>Cucumis</taxon>
    </lineage>
</organism>
<accession>A0A9I9E8R9</accession>
<evidence type="ECO:0000313" key="3">
    <source>
        <dbReference type="EnsemblPlants" id="MELO3C030370.2.1"/>
    </source>
</evidence>
<feature type="region of interest" description="Disordered" evidence="1">
    <location>
        <begin position="89"/>
        <end position="129"/>
    </location>
</feature>
<dbReference type="Gramene" id="MELO3C030370.2.1">
    <property type="protein sequence ID" value="MELO3C030370.2.1"/>
    <property type="gene ID" value="MELO3C030370.2"/>
</dbReference>
<reference evidence="3" key="1">
    <citation type="submission" date="2023-03" db="UniProtKB">
        <authorList>
            <consortium name="EnsemblPlants"/>
        </authorList>
    </citation>
    <scope>IDENTIFICATION</scope>
</reference>
<keyword evidence="2" id="KW-0732">Signal</keyword>
<feature type="compositionally biased region" description="Basic and acidic residues" evidence="1">
    <location>
        <begin position="89"/>
        <end position="107"/>
    </location>
</feature>
<proteinExistence type="predicted"/>
<dbReference type="AlphaFoldDB" id="A0A9I9E8R9"/>